<comment type="caution">
    <text evidence="1">The sequence shown here is derived from an EMBL/GenBank/DDBJ whole genome shotgun (WGS) entry which is preliminary data.</text>
</comment>
<evidence type="ECO:0000313" key="2">
    <source>
        <dbReference type="Proteomes" id="UP001152484"/>
    </source>
</evidence>
<evidence type="ECO:0000313" key="1">
    <source>
        <dbReference type="EMBL" id="CAH9071935.1"/>
    </source>
</evidence>
<proteinExistence type="predicted"/>
<organism evidence="1 2">
    <name type="scientific">Cuscuta europaea</name>
    <name type="common">European dodder</name>
    <dbReference type="NCBI Taxonomy" id="41803"/>
    <lineage>
        <taxon>Eukaryota</taxon>
        <taxon>Viridiplantae</taxon>
        <taxon>Streptophyta</taxon>
        <taxon>Embryophyta</taxon>
        <taxon>Tracheophyta</taxon>
        <taxon>Spermatophyta</taxon>
        <taxon>Magnoliopsida</taxon>
        <taxon>eudicotyledons</taxon>
        <taxon>Gunneridae</taxon>
        <taxon>Pentapetalae</taxon>
        <taxon>asterids</taxon>
        <taxon>lamiids</taxon>
        <taxon>Solanales</taxon>
        <taxon>Convolvulaceae</taxon>
        <taxon>Cuscuteae</taxon>
        <taxon>Cuscuta</taxon>
        <taxon>Cuscuta subgen. Cuscuta</taxon>
    </lineage>
</organism>
<dbReference type="AlphaFoldDB" id="A0A9P0YQH6"/>
<keyword evidence="2" id="KW-1185">Reference proteome</keyword>
<dbReference type="Proteomes" id="UP001152484">
    <property type="component" value="Unassembled WGS sequence"/>
</dbReference>
<reference evidence="1" key="1">
    <citation type="submission" date="2022-07" db="EMBL/GenBank/DDBJ databases">
        <authorList>
            <person name="Macas J."/>
            <person name="Novak P."/>
            <person name="Neumann P."/>
        </authorList>
    </citation>
    <scope>NUCLEOTIDE SEQUENCE</scope>
</reference>
<name>A0A9P0YQH6_CUSEU</name>
<accession>A0A9P0YQH6</accession>
<dbReference type="OrthoDB" id="6288734at2759"/>
<protein>
    <submittedName>
        <fullName evidence="1">Uncharacterized protein</fullName>
    </submittedName>
</protein>
<gene>
    <name evidence="1" type="ORF">CEURO_LOCUS4121</name>
</gene>
<dbReference type="EMBL" id="CAMAPE010000008">
    <property type="protein sequence ID" value="CAH9071935.1"/>
    <property type="molecule type" value="Genomic_DNA"/>
</dbReference>
<sequence length="99" mass="11786">MARVTSTLQEFAFWQPVVSPRCQLIQIIQPPMQFAPLSDPNFSSSFFSKNQNRHIHPYQRWRELLAAFQHQNLTPHRSLRSNLHHNFADYGSRYTRFIT</sequence>